<dbReference type="Pfam" id="PF01757">
    <property type="entry name" value="Acyl_transf_3"/>
    <property type="match status" value="1"/>
</dbReference>
<dbReference type="InterPro" id="IPR043968">
    <property type="entry name" value="SGNH"/>
</dbReference>
<feature type="transmembrane region" description="Helical" evidence="2">
    <location>
        <begin position="12"/>
        <end position="30"/>
    </location>
</feature>
<dbReference type="EC" id="2.3.1.-" evidence="5"/>
<dbReference type="Pfam" id="PF19040">
    <property type="entry name" value="SGNH"/>
    <property type="match status" value="1"/>
</dbReference>
<gene>
    <name evidence="5" type="ORF">P5G50_06170</name>
</gene>
<accession>A0ABT8KA38</accession>
<dbReference type="InterPro" id="IPR050879">
    <property type="entry name" value="Acyltransferase_3"/>
</dbReference>
<feature type="domain" description="SGNH" evidence="4">
    <location>
        <begin position="469"/>
        <end position="688"/>
    </location>
</feature>
<dbReference type="GO" id="GO:0016746">
    <property type="term" value="F:acyltransferase activity"/>
    <property type="evidence" value="ECO:0007669"/>
    <property type="project" value="UniProtKB-KW"/>
</dbReference>
<feature type="transmembrane region" description="Helical" evidence="2">
    <location>
        <begin position="200"/>
        <end position="224"/>
    </location>
</feature>
<feature type="region of interest" description="Disordered" evidence="1">
    <location>
        <begin position="397"/>
        <end position="427"/>
    </location>
</feature>
<dbReference type="PANTHER" id="PTHR23028">
    <property type="entry name" value="ACETYLTRANSFERASE"/>
    <property type="match status" value="1"/>
</dbReference>
<evidence type="ECO:0000256" key="1">
    <source>
        <dbReference type="SAM" id="MobiDB-lite"/>
    </source>
</evidence>
<dbReference type="Proteomes" id="UP001174208">
    <property type="component" value="Unassembled WGS sequence"/>
</dbReference>
<keyword evidence="6" id="KW-1185">Reference proteome</keyword>
<feature type="transmembrane region" description="Helical" evidence="2">
    <location>
        <begin position="231"/>
        <end position="251"/>
    </location>
</feature>
<feature type="transmembrane region" description="Helical" evidence="2">
    <location>
        <begin position="36"/>
        <end position="56"/>
    </location>
</feature>
<organism evidence="5 6">
    <name type="scientific">Leifsonia williamsii</name>
    <dbReference type="NCBI Taxonomy" id="3035919"/>
    <lineage>
        <taxon>Bacteria</taxon>
        <taxon>Bacillati</taxon>
        <taxon>Actinomycetota</taxon>
        <taxon>Actinomycetes</taxon>
        <taxon>Micrococcales</taxon>
        <taxon>Microbacteriaceae</taxon>
        <taxon>Leifsonia</taxon>
    </lineage>
</organism>
<feature type="transmembrane region" description="Helical" evidence="2">
    <location>
        <begin position="150"/>
        <end position="167"/>
    </location>
</feature>
<feature type="transmembrane region" description="Helical" evidence="2">
    <location>
        <begin position="77"/>
        <end position="97"/>
    </location>
</feature>
<comment type="caution">
    <text evidence="5">The sequence shown here is derived from an EMBL/GenBank/DDBJ whole genome shotgun (WGS) entry which is preliminary data.</text>
</comment>
<feature type="transmembrane region" description="Helical" evidence="2">
    <location>
        <begin position="363"/>
        <end position="388"/>
    </location>
</feature>
<dbReference type="InterPro" id="IPR002656">
    <property type="entry name" value="Acyl_transf_3_dom"/>
</dbReference>
<keyword evidence="2" id="KW-0472">Membrane</keyword>
<evidence type="ECO:0000259" key="4">
    <source>
        <dbReference type="Pfam" id="PF19040"/>
    </source>
</evidence>
<evidence type="ECO:0000259" key="3">
    <source>
        <dbReference type="Pfam" id="PF01757"/>
    </source>
</evidence>
<keyword evidence="5" id="KW-0808">Transferase</keyword>
<feature type="domain" description="Acyltransferase 3" evidence="3">
    <location>
        <begin position="12"/>
        <end position="321"/>
    </location>
</feature>
<evidence type="ECO:0000313" key="5">
    <source>
        <dbReference type="EMBL" id="MDN4614037.1"/>
    </source>
</evidence>
<feature type="transmembrane region" description="Helical" evidence="2">
    <location>
        <begin position="321"/>
        <end position="342"/>
    </location>
</feature>
<feature type="transmembrane region" description="Helical" evidence="2">
    <location>
        <begin position="257"/>
        <end position="275"/>
    </location>
</feature>
<name>A0ABT8KA38_9MICO</name>
<keyword evidence="5" id="KW-0012">Acyltransferase</keyword>
<dbReference type="RefSeq" id="WP_301210479.1">
    <property type="nucleotide sequence ID" value="NZ_JAROCF010000001.1"/>
</dbReference>
<dbReference type="EMBL" id="JAROCF010000001">
    <property type="protein sequence ID" value="MDN4614037.1"/>
    <property type="molecule type" value="Genomic_DNA"/>
</dbReference>
<reference evidence="5" key="1">
    <citation type="submission" date="2023-06" db="EMBL/GenBank/DDBJ databases">
        <title>MT1 and MT2 Draft Genomes of Novel Species.</title>
        <authorList>
            <person name="Venkateswaran K."/>
        </authorList>
    </citation>
    <scope>NUCLEOTIDE SEQUENCE</scope>
    <source>
        <strain evidence="5">F6_8S_P_1B</strain>
    </source>
</reference>
<protein>
    <submittedName>
        <fullName evidence="5">Acyltransferase family protein</fullName>
        <ecNumber evidence="5">2.3.1.-</ecNumber>
    </submittedName>
</protein>
<feature type="transmembrane region" description="Helical" evidence="2">
    <location>
        <begin position="295"/>
        <end position="315"/>
    </location>
</feature>
<keyword evidence="2" id="KW-0812">Transmembrane</keyword>
<evidence type="ECO:0000256" key="2">
    <source>
        <dbReference type="SAM" id="Phobius"/>
    </source>
</evidence>
<dbReference type="PANTHER" id="PTHR23028:SF53">
    <property type="entry name" value="ACYL_TRANSF_3 DOMAIN-CONTAINING PROTEIN"/>
    <property type="match status" value="1"/>
</dbReference>
<sequence>MPSRPAPGHRRDIQGLRAVAVLLVVADHAFGVPAGGFVGVDVFFVLSGFLMTSVLYREFDRTGRIRFLAFYRRRARRLLPAAAATVAVTVGGAWLLFPSGRFQATLLDAASALGFVSNWRFASLQTDYFQQGSATSPLQHFWSLSVEEQYYLVWPLGLLMLCVLAASSALRRPAVALLTLGATLLLFVLALTLTDADPGSAYFVTPARLWELSLGGAVALALPLTQRAAPWLRAALATTGLAGIVAAALVTPSGAGFPAPWAALAVVSTSLVLAFPWEPERYGRLHPLTNRISGYLGDISYSLYLWHFPAIVLIADGDGTPLPAVVAVVVSGGLAALSYRYVEEPVRRSQWLEPRRERSETSVRRSTTVGISALAALACASVVFALLLDRGPAATAGGAAAGPVSPSAPSTPSTPPTAGEAGQGAATADLQEQLTAALSATAWPQLQQDPGDPVGVEVDRDFDKCSSGGYSQAECTWGDPNAPHTAVLVGDSIAAAYLPALAQVVGSGEWRLSSAALYACPFVDVRIGASARAAETCAARRQSEVDLVRSIHPDLVIVSNTYLRGNDVDTGKKATLPAWRAGFDRQLSALDGSYGNLVVLPPPPYGANLADCYSPRTAPSACLTKVSQSDYRTSMAMLGEVAAAHSGSVVDNLAWFCVEGRCPAFAGDTLVKRDTWHPISTYVLRLVPAMREAFAGVLAG</sequence>
<proteinExistence type="predicted"/>
<keyword evidence="2" id="KW-1133">Transmembrane helix</keyword>
<feature type="transmembrane region" description="Helical" evidence="2">
    <location>
        <begin position="174"/>
        <end position="194"/>
    </location>
</feature>
<evidence type="ECO:0000313" key="6">
    <source>
        <dbReference type="Proteomes" id="UP001174208"/>
    </source>
</evidence>